<feature type="signal peptide" evidence="1">
    <location>
        <begin position="1"/>
        <end position="19"/>
    </location>
</feature>
<dbReference type="AlphaFoldDB" id="F8X4W2"/>
<reference evidence="2 3" key="1">
    <citation type="submission" date="2011-04" db="EMBL/GenBank/DDBJ databases">
        <title>The Genome Sequence of Dysgonomonas mossii DSM 22836.</title>
        <authorList>
            <consortium name="The Broad Institute Genome Sequencing Platform"/>
            <person name="Earl A."/>
            <person name="Ward D."/>
            <person name="Feldgarden M."/>
            <person name="Gevers D."/>
            <person name="Pudlo N."/>
            <person name="Martens E."/>
            <person name="Allen-Vercoe E."/>
            <person name="Young S.K."/>
            <person name="Zeng Q."/>
            <person name="Gargeya S."/>
            <person name="Fitzgerald M."/>
            <person name="Haas B."/>
            <person name="Abouelleil A."/>
            <person name="Alvarado L."/>
            <person name="Arachchi H.M."/>
            <person name="Berlin A."/>
            <person name="Brown A."/>
            <person name="Chapman S.B."/>
            <person name="Chen Z."/>
            <person name="Dunbar C."/>
            <person name="Freedman E."/>
            <person name="Gearin G."/>
            <person name="Gellesch M."/>
            <person name="Goldberg J."/>
            <person name="Griggs A."/>
            <person name="Gujja S."/>
            <person name="Heiman D."/>
            <person name="Howarth C."/>
            <person name="Larson L."/>
            <person name="Lui A."/>
            <person name="MacDonald P.J.P."/>
            <person name="Mehta T."/>
            <person name="Montmayeur A."/>
            <person name="Murphy C."/>
            <person name="Neiman D."/>
            <person name="Pearson M."/>
            <person name="Priest M."/>
            <person name="Roberts A."/>
            <person name="Saif S."/>
            <person name="Shea T."/>
            <person name="Shenoy N."/>
            <person name="Sisk P."/>
            <person name="Stolte C."/>
            <person name="Sykes S."/>
            <person name="Yandava C."/>
            <person name="Wortman J."/>
            <person name="Nusbaum C."/>
            <person name="Birren B."/>
        </authorList>
    </citation>
    <scope>NUCLEOTIDE SEQUENCE [LARGE SCALE GENOMIC DNA]</scope>
    <source>
        <strain evidence="2 3">DSM 22836</strain>
    </source>
</reference>
<evidence type="ECO:0008006" key="4">
    <source>
        <dbReference type="Google" id="ProtNLM"/>
    </source>
</evidence>
<dbReference type="Proteomes" id="UP000006420">
    <property type="component" value="Unassembled WGS sequence"/>
</dbReference>
<dbReference type="OrthoDB" id="9885521at2"/>
<evidence type="ECO:0000313" key="2">
    <source>
        <dbReference type="EMBL" id="EGK04801.1"/>
    </source>
</evidence>
<dbReference type="EMBL" id="ADLW01000020">
    <property type="protein sequence ID" value="EGK04801.1"/>
    <property type="molecule type" value="Genomic_DNA"/>
</dbReference>
<comment type="caution">
    <text evidence="2">The sequence shown here is derived from an EMBL/GenBank/DDBJ whole genome shotgun (WGS) entry which is preliminary data.</text>
</comment>
<proteinExistence type="predicted"/>
<organism evidence="2 3">
    <name type="scientific">Dysgonomonas mossii DSM 22836</name>
    <dbReference type="NCBI Taxonomy" id="742767"/>
    <lineage>
        <taxon>Bacteria</taxon>
        <taxon>Pseudomonadati</taxon>
        <taxon>Bacteroidota</taxon>
        <taxon>Bacteroidia</taxon>
        <taxon>Bacteroidales</taxon>
        <taxon>Dysgonomonadaceae</taxon>
        <taxon>Dysgonomonas</taxon>
    </lineage>
</organism>
<evidence type="ECO:0000256" key="1">
    <source>
        <dbReference type="SAM" id="SignalP"/>
    </source>
</evidence>
<dbReference type="HOGENOM" id="CLU_663482_0_0_10"/>
<keyword evidence="3" id="KW-1185">Reference proteome</keyword>
<gene>
    <name evidence="2" type="ORF">HMPREF9456_03271</name>
</gene>
<accession>F8X4W2</accession>
<dbReference type="GeneID" id="78083867"/>
<dbReference type="RefSeq" id="WP_006844637.1">
    <property type="nucleotide sequence ID" value="NZ_AQWJ01000011.1"/>
</dbReference>
<protein>
    <recommendedName>
        <fullName evidence="4">BACON domain-containing protein</fullName>
    </recommendedName>
</protein>
<feature type="chain" id="PRO_5003380244" description="BACON domain-containing protein" evidence="1">
    <location>
        <begin position="20"/>
        <end position="414"/>
    </location>
</feature>
<keyword evidence="1" id="KW-0732">Signal</keyword>
<name>F8X4W2_9BACT</name>
<evidence type="ECO:0000313" key="3">
    <source>
        <dbReference type="Proteomes" id="UP000006420"/>
    </source>
</evidence>
<sequence>MKKILLMIYLSLFTLLSFAQNTVMITGESRPKVNQTYNYRITSGFHGVSGTKATWKVTNGKFLNGTTTLSQDVDAMSADVIWTNAGQSGTLSYSYTNGSSSYSGTYNVSIDSNDSGGGTGGGTGSSCDYKLVGPGSVYSGDTISYNLHVSTDDLYIYSDLSWTYDENYLRRIDNKPNDDYRTITFIVKYSHKDVGLNVQAKFRISSGANAYIQCQSKKSSTLKGKPAKMIPSSSAVYQGNKITYTLDIPSNIRDQVVVNWEGSMLLSLLSGQGTCEAVYYAAREGNAIAKATVSYNGQSYAVEDSSVRIILDPNPSTISYNAIKNYTDISRYDRVGSLTFGSEIRGATKFQWYGGFPVEYKGSKTSASVTVDKKHIISKGFGMTIWVTASNDKESVTIYYFVSVDGVGGLDPTI</sequence>